<dbReference type="GO" id="GO:0009231">
    <property type="term" value="P:riboflavin biosynthetic process"/>
    <property type="evidence" value="ECO:0007669"/>
    <property type="project" value="UniProtKB-UniRule"/>
</dbReference>
<dbReference type="InterPro" id="IPR036467">
    <property type="entry name" value="LS/RS_sf"/>
</dbReference>
<dbReference type="Pfam" id="PF00885">
    <property type="entry name" value="DMRL_synthase"/>
    <property type="match status" value="1"/>
</dbReference>
<feature type="binding site" evidence="7">
    <location>
        <position position="129"/>
    </location>
    <ligand>
        <name>5-amino-6-(D-ribitylamino)uracil</name>
        <dbReference type="ChEBI" id="CHEBI:15934"/>
    </ligand>
</feature>
<dbReference type="Proteomes" id="UP000247540">
    <property type="component" value="Unassembled WGS sequence"/>
</dbReference>
<sequence length="178" mass="19038">MRQTDTSVANIRSATSFSGSGSQGGVSAPRIAYIQANWHADIVGRAHQSFMAETASRGVPASAVRLFDVPGAFEIPLHAQALARSGRFDAVVACALVVDGGIYRHDFVATAVTDALMRVQLDHGVPVFSAVLTPHHFHDHAEHREFFRAHFAVKGKEVADACLRTLDALRGLPAPAQS</sequence>
<dbReference type="NCBIfam" id="NF009084">
    <property type="entry name" value="PRK12419.1"/>
    <property type="match status" value="1"/>
</dbReference>
<evidence type="ECO:0000256" key="1">
    <source>
        <dbReference type="ARBA" id="ARBA00004917"/>
    </source>
</evidence>
<comment type="pathway">
    <text evidence="1 7">Cofactor biosynthesis; riboflavin biosynthesis; riboflavin from 2-hydroxy-3-oxobutyl phosphate and 5-amino-6-(D-ribitylamino)uracil: step 1/2.</text>
</comment>
<evidence type="ECO:0000256" key="6">
    <source>
        <dbReference type="ARBA" id="ARBA00048785"/>
    </source>
</evidence>
<feature type="binding site" evidence="7">
    <location>
        <position position="144"/>
    </location>
    <ligand>
        <name>(2S)-2-hydroxy-3-oxobutyl phosphate</name>
        <dbReference type="ChEBI" id="CHEBI:58830"/>
    </ligand>
</feature>
<dbReference type="OrthoDB" id="9797659at2"/>
<dbReference type="PANTHER" id="PTHR21058">
    <property type="entry name" value="6,7-DIMETHYL-8-RIBITYLLUMAZINE SYNTHASE DMRL SYNTHASE LUMAZINE SYNTHASE"/>
    <property type="match status" value="1"/>
</dbReference>
<evidence type="ECO:0000256" key="3">
    <source>
        <dbReference type="ARBA" id="ARBA00012664"/>
    </source>
</evidence>
<gene>
    <name evidence="7" type="primary">ribH</name>
    <name evidence="8" type="ORF">DFQ15_110119</name>
</gene>
<comment type="similarity">
    <text evidence="2 7">Belongs to the DMRL synthase family.</text>
</comment>
<reference evidence="8 9" key="1">
    <citation type="submission" date="2018-06" db="EMBL/GenBank/DDBJ databases">
        <title>Genomic Encyclopedia of Type Strains, Phase III (KMG-III): the genomes of soil and plant-associated and newly described type strains.</title>
        <authorList>
            <person name="Whitman W."/>
        </authorList>
    </citation>
    <scope>NUCLEOTIDE SEQUENCE [LARGE SCALE GENOMIC DNA]</scope>
    <source>
        <strain evidence="8 9">CECT 7646</strain>
    </source>
</reference>
<protein>
    <recommendedName>
        <fullName evidence="3 7">6,7-dimethyl-8-ribityllumazine synthase</fullName>
        <shortName evidence="7">DMRL synthase</shortName>
        <shortName evidence="7">LS</shortName>
        <shortName evidence="7">Lumazine synthase</shortName>
        <ecNumber evidence="3 7">2.5.1.78</ecNumber>
    </recommendedName>
</protein>
<dbReference type="EC" id="2.5.1.78" evidence="3 7"/>
<keyword evidence="4 7" id="KW-0686">Riboflavin biosynthesis</keyword>
<feature type="active site" description="Proton donor" evidence="7">
    <location>
        <position position="104"/>
    </location>
</feature>
<dbReference type="PANTHER" id="PTHR21058:SF0">
    <property type="entry name" value="6,7-DIMETHYL-8-RIBITYLLUMAZINE SYNTHASE"/>
    <property type="match status" value="1"/>
</dbReference>
<dbReference type="HAMAP" id="MF_00178">
    <property type="entry name" value="Lumazine_synth"/>
    <property type="match status" value="1"/>
</dbReference>
<dbReference type="UniPathway" id="UPA00275">
    <property type="reaction ID" value="UER00404"/>
</dbReference>
<dbReference type="Gene3D" id="3.40.50.960">
    <property type="entry name" value="Lumazine/riboflavin synthase"/>
    <property type="match status" value="1"/>
</dbReference>
<dbReference type="GO" id="GO:0009349">
    <property type="term" value="C:riboflavin synthase complex"/>
    <property type="evidence" value="ECO:0007669"/>
    <property type="project" value="InterPro"/>
</dbReference>
<evidence type="ECO:0000256" key="4">
    <source>
        <dbReference type="ARBA" id="ARBA00022619"/>
    </source>
</evidence>
<dbReference type="InterPro" id="IPR034964">
    <property type="entry name" value="LS"/>
</dbReference>
<keyword evidence="9" id="KW-1185">Reference proteome</keyword>
<organism evidence="8 9">
    <name type="scientific">Xylophilus ampelinus</name>
    <dbReference type="NCBI Taxonomy" id="54067"/>
    <lineage>
        <taxon>Bacteria</taxon>
        <taxon>Pseudomonadati</taxon>
        <taxon>Pseudomonadota</taxon>
        <taxon>Betaproteobacteria</taxon>
        <taxon>Burkholderiales</taxon>
        <taxon>Xylophilus</taxon>
    </lineage>
</organism>
<evidence type="ECO:0000313" key="8">
    <source>
        <dbReference type="EMBL" id="PYE78088.1"/>
    </source>
</evidence>
<dbReference type="AlphaFoldDB" id="A0A318SLR1"/>
<dbReference type="GO" id="GO:0005829">
    <property type="term" value="C:cytosol"/>
    <property type="evidence" value="ECO:0007669"/>
    <property type="project" value="TreeGrafter"/>
</dbReference>
<name>A0A318SLR1_9BURK</name>
<proteinExistence type="inferred from homology"/>
<feature type="binding site" evidence="7">
    <location>
        <begin position="72"/>
        <end position="74"/>
    </location>
    <ligand>
        <name>5-amino-6-(D-ribitylamino)uracil</name>
        <dbReference type="ChEBI" id="CHEBI:15934"/>
    </ligand>
</feature>
<evidence type="ECO:0000313" key="9">
    <source>
        <dbReference type="Proteomes" id="UP000247540"/>
    </source>
</evidence>
<feature type="binding site" evidence="7">
    <location>
        <position position="38"/>
    </location>
    <ligand>
        <name>5-amino-6-(D-ribitylamino)uracil</name>
        <dbReference type="ChEBI" id="CHEBI:15934"/>
    </ligand>
</feature>
<accession>A0A318SLR1</accession>
<dbReference type="RefSeq" id="WP_110465581.1">
    <property type="nucleotide sequence ID" value="NZ_JAMOFZ010000010.1"/>
</dbReference>
<dbReference type="SUPFAM" id="SSF52121">
    <property type="entry name" value="Lumazine synthase"/>
    <property type="match status" value="1"/>
</dbReference>
<evidence type="ECO:0000256" key="2">
    <source>
        <dbReference type="ARBA" id="ARBA00007424"/>
    </source>
</evidence>
<comment type="catalytic activity">
    <reaction evidence="6 7">
        <text>(2S)-2-hydroxy-3-oxobutyl phosphate + 5-amino-6-(D-ribitylamino)uracil = 6,7-dimethyl-8-(1-D-ribityl)lumazine + phosphate + 2 H2O + H(+)</text>
        <dbReference type="Rhea" id="RHEA:26152"/>
        <dbReference type="ChEBI" id="CHEBI:15377"/>
        <dbReference type="ChEBI" id="CHEBI:15378"/>
        <dbReference type="ChEBI" id="CHEBI:15934"/>
        <dbReference type="ChEBI" id="CHEBI:43474"/>
        <dbReference type="ChEBI" id="CHEBI:58201"/>
        <dbReference type="ChEBI" id="CHEBI:58830"/>
        <dbReference type="EC" id="2.5.1.78"/>
    </reaction>
</comment>
<evidence type="ECO:0000256" key="7">
    <source>
        <dbReference type="HAMAP-Rule" id="MF_00178"/>
    </source>
</evidence>
<dbReference type="GO" id="GO:0000906">
    <property type="term" value="F:6,7-dimethyl-8-ribityllumazine synthase activity"/>
    <property type="evidence" value="ECO:0007669"/>
    <property type="project" value="UniProtKB-UniRule"/>
</dbReference>
<feature type="binding site" evidence="7">
    <location>
        <begin position="96"/>
        <end position="98"/>
    </location>
    <ligand>
        <name>5-amino-6-(D-ribitylamino)uracil</name>
        <dbReference type="ChEBI" id="CHEBI:15934"/>
    </ligand>
</feature>
<keyword evidence="5 7" id="KW-0808">Transferase</keyword>
<comment type="function">
    <text evidence="7">Catalyzes the formation of 6,7-dimethyl-8-ribityllumazine by condensation of 5-amino-6-(D-ribitylamino)uracil with 3,4-dihydroxy-2-butanone 4-phosphate. This is the penultimate step in the biosynthesis of riboflavin.</text>
</comment>
<comment type="caution">
    <text evidence="8">The sequence shown here is derived from an EMBL/GenBank/DDBJ whole genome shotgun (WGS) entry which is preliminary data.</text>
</comment>
<dbReference type="InterPro" id="IPR002180">
    <property type="entry name" value="LS/RS"/>
</dbReference>
<evidence type="ECO:0000256" key="5">
    <source>
        <dbReference type="ARBA" id="ARBA00022679"/>
    </source>
</evidence>
<comment type="caution">
    <text evidence="7">Lacks conserved residue(s) required for the propagation of feature annotation.</text>
</comment>
<dbReference type="EMBL" id="QJTC01000010">
    <property type="protein sequence ID" value="PYE78088.1"/>
    <property type="molecule type" value="Genomic_DNA"/>
</dbReference>